<gene>
    <name evidence="6" type="ORF">K7X08_012974</name>
</gene>
<dbReference type="EMBL" id="JAJAGQ010000008">
    <property type="protein sequence ID" value="KAJ8555478.1"/>
    <property type="molecule type" value="Genomic_DNA"/>
</dbReference>
<dbReference type="GO" id="GO:0046872">
    <property type="term" value="F:metal ion binding"/>
    <property type="evidence" value="ECO:0007669"/>
    <property type="project" value="UniProtKB-KW"/>
</dbReference>
<dbReference type="PANTHER" id="PTHR10543">
    <property type="entry name" value="BETA-CAROTENE DIOXYGENASE"/>
    <property type="match status" value="1"/>
</dbReference>
<evidence type="ECO:0000256" key="4">
    <source>
        <dbReference type="ARBA" id="ARBA00023004"/>
    </source>
</evidence>
<accession>A0A9Q1MA54</accession>
<dbReference type="OrthoDB" id="1069523at2759"/>
<evidence type="ECO:0000256" key="3">
    <source>
        <dbReference type="ARBA" id="ARBA00022964"/>
    </source>
</evidence>
<keyword evidence="4 5" id="KW-0408">Iron</keyword>
<name>A0A9Q1MA54_9SOLA</name>
<comment type="similarity">
    <text evidence="1">Belongs to the carotenoid oxygenase family.</text>
</comment>
<keyword evidence="2 5" id="KW-0479">Metal-binding</keyword>
<feature type="binding site" evidence="5">
    <location>
        <position position="372"/>
    </location>
    <ligand>
        <name>Fe cation</name>
        <dbReference type="ChEBI" id="CHEBI:24875"/>
        <note>catalytic</note>
    </ligand>
</feature>
<dbReference type="GO" id="GO:0009570">
    <property type="term" value="C:chloroplast stroma"/>
    <property type="evidence" value="ECO:0007669"/>
    <property type="project" value="TreeGrafter"/>
</dbReference>
<dbReference type="AlphaFoldDB" id="A0A9Q1MA54"/>
<protein>
    <recommendedName>
        <fullName evidence="8">Carotenoid 9,10(9',10')-cleavage dioxygenase 1-like</fullName>
    </recommendedName>
</protein>
<dbReference type="PANTHER" id="PTHR10543:SF143">
    <property type="entry name" value="CAROTENOID 9,10(9',10')-CLEAVAGE DIOXYGENASE 1-LIKE ISOFORM X1"/>
    <property type="match status" value="1"/>
</dbReference>
<dbReference type="GO" id="GO:0010436">
    <property type="term" value="F:carotenoid dioxygenase activity"/>
    <property type="evidence" value="ECO:0007669"/>
    <property type="project" value="TreeGrafter"/>
</dbReference>
<dbReference type="InterPro" id="IPR004294">
    <property type="entry name" value="Carotenoid_Oase"/>
</dbReference>
<comment type="caution">
    <text evidence="6">The sequence shown here is derived from an EMBL/GenBank/DDBJ whole genome shotgun (WGS) entry which is preliminary data.</text>
</comment>
<feature type="binding site" evidence="5">
    <location>
        <position position="580"/>
    </location>
    <ligand>
        <name>Fe cation</name>
        <dbReference type="ChEBI" id="CHEBI:24875"/>
        <note>catalytic</note>
    </ligand>
</feature>
<keyword evidence="3" id="KW-0223">Dioxygenase</keyword>
<dbReference type="Pfam" id="PF03055">
    <property type="entry name" value="RPE65"/>
    <property type="match status" value="1"/>
</dbReference>
<proteinExistence type="inferred from homology"/>
<sequence>MLTLEIHDKGFLQMPSVPTKVEDLKGSISSVSKSLSRDLVHFPIVVDIPKAVKETSFKLLDAFVDFAFEFVDQPLLPSQSNFAPVEEIGEAVRVTTMEGKIPDDFPEGVYIRNGSNPLFGGLKSTKSIFGKSSHVWIEGEGMFHALHFTREKGRGTWNIFYNNKHIQTDTFKMEIHRKKPGFLPAIEGDSPAILLAYILNVLRFGVVNKYLSNTNIFEHAKKYYSIAENHLPQEIDIQSLETLGNWNVNGAWNRPFTSHPKKAPGTGELVIMGIYPRKPYFELGVISADGEKMVHKVDLKFNRCSLCHDIGVTKRYNVIMDFPLTIDINRLCRGDTLIKYDKDGYARIGVMPRYGDADSVKWFDVQPCCVFHLINCFEDNDEVIVRGCRARESVLPRPGPEVNKLETFFKGSKETSSTENNNESSDEPFFFRVCEWRLNMRTGEVKEENATTKFSMEFPMINEKFIGLRNKFGYLQVVDLEASCISEGLAKYGGLAKLYFKEDGESIIVEYHMFPKGTFCSGATFVPKPQGTDEDDGWLVTFTHNENINVSQVYVVDAKNFATHSVATITLPSRVPYGFHGAFMPSDQAR</sequence>
<evidence type="ECO:0000256" key="5">
    <source>
        <dbReference type="PIRSR" id="PIRSR604294-1"/>
    </source>
</evidence>
<feature type="binding site" evidence="5">
    <location>
        <position position="308"/>
    </location>
    <ligand>
        <name>Fe cation</name>
        <dbReference type="ChEBI" id="CHEBI:24875"/>
        <note>catalytic</note>
    </ligand>
</feature>
<organism evidence="6 7">
    <name type="scientific">Anisodus acutangulus</name>
    <dbReference type="NCBI Taxonomy" id="402998"/>
    <lineage>
        <taxon>Eukaryota</taxon>
        <taxon>Viridiplantae</taxon>
        <taxon>Streptophyta</taxon>
        <taxon>Embryophyta</taxon>
        <taxon>Tracheophyta</taxon>
        <taxon>Spermatophyta</taxon>
        <taxon>Magnoliopsida</taxon>
        <taxon>eudicotyledons</taxon>
        <taxon>Gunneridae</taxon>
        <taxon>Pentapetalae</taxon>
        <taxon>asterids</taxon>
        <taxon>lamiids</taxon>
        <taxon>Solanales</taxon>
        <taxon>Solanaceae</taxon>
        <taxon>Solanoideae</taxon>
        <taxon>Hyoscyameae</taxon>
        <taxon>Anisodus</taxon>
    </lineage>
</organism>
<evidence type="ECO:0000313" key="6">
    <source>
        <dbReference type="EMBL" id="KAJ8555478.1"/>
    </source>
</evidence>
<evidence type="ECO:0000256" key="2">
    <source>
        <dbReference type="ARBA" id="ARBA00022723"/>
    </source>
</evidence>
<feature type="binding site" evidence="5">
    <location>
        <position position="259"/>
    </location>
    <ligand>
        <name>Fe cation</name>
        <dbReference type="ChEBI" id="CHEBI:24875"/>
        <note>catalytic</note>
    </ligand>
</feature>
<comment type="cofactor">
    <cofactor evidence="5">
        <name>Fe(2+)</name>
        <dbReference type="ChEBI" id="CHEBI:29033"/>
    </cofactor>
    <text evidence="5">Binds 1 Fe(2+) ion per subunit.</text>
</comment>
<dbReference type="Proteomes" id="UP001152561">
    <property type="component" value="Unassembled WGS sequence"/>
</dbReference>
<keyword evidence="3" id="KW-0560">Oxidoreductase</keyword>
<evidence type="ECO:0000313" key="7">
    <source>
        <dbReference type="Proteomes" id="UP001152561"/>
    </source>
</evidence>
<keyword evidence="7" id="KW-1185">Reference proteome</keyword>
<evidence type="ECO:0000256" key="1">
    <source>
        <dbReference type="ARBA" id="ARBA00006787"/>
    </source>
</evidence>
<dbReference type="GO" id="GO:0016121">
    <property type="term" value="P:carotene catabolic process"/>
    <property type="evidence" value="ECO:0007669"/>
    <property type="project" value="TreeGrafter"/>
</dbReference>
<evidence type="ECO:0008006" key="8">
    <source>
        <dbReference type="Google" id="ProtNLM"/>
    </source>
</evidence>
<reference evidence="7" key="1">
    <citation type="journal article" date="2023" name="Proc. Natl. Acad. Sci. U.S.A.">
        <title>Genomic and structural basis for evolution of tropane alkaloid biosynthesis.</title>
        <authorList>
            <person name="Wanga Y.-J."/>
            <person name="Taina T."/>
            <person name="Yua J.-Y."/>
            <person name="Lia J."/>
            <person name="Xua B."/>
            <person name="Chenc J."/>
            <person name="D'Auriad J.C."/>
            <person name="Huanga J.-P."/>
            <person name="Huanga S.-X."/>
        </authorList>
    </citation>
    <scope>NUCLEOTIDE SEQUENCE [LARGE SCALE GENOMIC DNA]</scope>
    <source>
        <strain evidence="7">cv. KIB-2019</strain>
    </source>
</reference>